<evidence type="ECO:0000313" key="10">
    <source>
        <dbReference type="Proteomes" id="UP001217089"/>
    </source>
</evidence>
<evidence type="ECO:0000256" key="1">
    <source>
        <dbReference type="ARBA" id="ARBA00004167"/>
    </source>
</evidence>
<reference evidence="9 10" key="1">
    <citation type="submission" date="2022-12" db="EMBL/GenBank/DDBJ databases">
        <title>Chromosome-level genome of Tegillarca granosa.</title>
        <authorList>
            <person name="Kim J."/>
        </authorList>
    </citation>
    <scope>NUCLEOTIDE SEQUENCE [LARGE SCALE GENOMIC DNA]</scope>
    <source>
        <strain evidence="9">Teg-2019</strain>
        <tissue evidence="9">Adductor muscle</tissue>
    </source>
</reference>
<dbReference type="InterPro" id="IPR036465">
    <property type="entry name" value="vWFA_dom_sf"/>
</dbReference>
<keyword evidence="10" id="KW-1185">Reference proteome</keyword>
<dbReference type="SUPFAM" id="SSF53300">
    <property type="entry name" value="vWA-like"/>
    <property type="match status" value="1"/>
</dbReference>
<organism evidence="9 10">
    <name type="scientific">Tegillarca granosa</name>
    <name type="common">Malaysian cockle</name>
    <name type="synonym">Anadara granosa</name>
    <dbReference type="NCBI Taxonomy" id="220873"/>
    <lineage>
        <taxon>Eukaryota</taxon>
        <taxon>Metazoa</taxon>
        <taxon>Spiralia</taxon>
        <taxon>Lophotrochozoa</taxon>
        <taxon>Mollusca</taxon>
        <taxon>Bivalvia</taxon>
        <taxon>Autobranchia</taxon>
        <taxon>Pteriomorphia</taxon>
        <taxon>Arcoida</taxon>
        <taxon>Arcoidea</taxon>
        <taxon>Arcidae</taxon>
        <taxon>Tegillarca</taxon>
    </lineage>
</organism>
<feature type="domain" description="WSC" evidence="8">
    <location>
        <begin position="209"/>
        <end position="291"/>
    </location>
</feature>
<dbReference type="Pfam" id="PF00092">
    <property type="entry name" value="VWA"/>
    <property type="match status" value="1"/>
</dbReference>
<evidence type="ECO:0000259" key="8">
    <source>
        <dbReference type="PROSITE" id="PS51212"/>
    </source>
</evidence>
<dbReference type="InterPro" id="IPR051836">
    <property type="entry name" value="Kremen_rcpt"/>
</dbReference>
<evidence type="ECO:0000313" key="9">
    <source>
        <dbReference type="EMBL" id="KAJ8317368.1"/>
    </source>
</evidence>
<evidence type="ECO:0000256" key="6">
    <source>
        <dbReference type="ARBA" id="ARBA00023180"/>
    </source>
</evidence>
<dbReference type="Gene3D" id="3.40.50.410">
    <property type="entry name" value="von Willebrand factor, type A domain"/>
    <property type="match status" value="1"/>
</dbReference>
<dbReference type="InterPro" id="IPR002889">
    <property type="entry name" value="WSC_carb-bd"/>
</dbReference>
<evidence type="ECO:0000256" key="2">
    <source>
        <dbReference type="ARBA" id="ARBA00022692"/>
    </source>
</evidence>
<feature type="domain" description="VWFA" evidence="7">
    <location>
        <begin position="1"/>
        <end position="73"/>
    </location>
</feature>
<dbReference type="Proteomes" id="UP001217089">
    <property type="component" value="Unassembled WGS sequence"/>
</dbReference>
<dbReference type="Pfam" id="PF01822">
    <property type="entry name" value="WSC"/>
    <property type="match status" value="2"/>
</dbReference>
<evidence type="ECO:0000256" key="5">
    <source>
        <dbReference type="ARBA" id="ARBA00023136"/>
    </source>
</evidence>
<evidence type="ECO:0008006" key="11">
    <source>
        <dbReference type="Google" id="ProtNLM"/>
    </source>
</evidence>
<comment type="subcellular location">
    <subcellularLocation>
        <location evidence="1">Membrane</location>
        <topology evidence="1">Single-pass membrane protein</topology>
    </subcellularLocation>
</comment>
<dbReference type="PANTHER" id="PTHR24269:SF16">
    <property type="entry name" value="PROTEIN SLG1"/>
    <property type="match status" value="1"/>
</dbReference>
<evidence type="ECO:0000256" key="4">
    <source>
        <dbReference type="ARBA" id="ARBA00022989"/>
    </source>
</evidence>
<dbReference type="InterPro" id="IPR002035">
    <property type="entry name" value="VWF_A"/>
</dbReference>
<dbReference type="EMBL" id="JARBDR010000246">
    <property type="protein sequence ID" value="KAJ8317368.1"/>
    <property type="molecule type" value="Genomic_DNA"/>
</dbReference>
<dbReference type="PANTHER" id="PTHR24269">
    <property type="entry name" value="KREMEN PROTEIN"/>
    <property type="match status" value="1"/>
</dbReference>
<dbReference type="PROSITE" id="PS50234">
    <property type="entry name" value="VWFA"/>
    <property type="match status" value="1"/>
</dbReference>
<name>A0ABQ9FNT5_TEGGR</name>
<keyword evidence="4" id="KW-1133">Transmembrane helix</keyword>
<proteinExistence type="predicted"/>
<dbReference type="SMART" id="SM00321">
    <property type="entry name" value="WSC"/>
    <property type="match status" value="2"/>
</dbReference>
<keyword evidence="3" id="KW-0732">Signal</keyword>
<protein>
    <recommendedName>
        <fullName evidence="11">WSC domain-containing protein</fullName>
    </recommendedName>
</protein>
<comment type="caution">
    <text evidence="9">The sequence shown here is derived from an EMBL/GenBank/DDBJ whole genome shotgun (WGS) entry which is preliminary data.</text>
</comment>
<gene>
    <name evidence="9" type="ORF">KUTeg_005272</name>
</gene>
<feature type="domain" description="WSC" evidence="8">
    <location>
        <begin position="116"/>
        <end position="207"/>
    </location>
</feature>
<keyword evidence="2" id="KW-0812">Transmembrane</keyword>
<evidence type="ECO:0000256" key="3">
    <source>
        <dbReference type="ARBA" id="ARBA00022729"/>
    </source>
</evidence>
<sequence length="295" mass="33748">MITDGWSYNTKASVKAASKLKSQGIILYTIGIGDKILEAEIDDIASNPRKKFSFKAKTTSEAIKLAKGLMKNVCEEYIGCFKKQKTYKYTESSYRMTPQLCINICKMNTYKYANIEVRYIGCFLDSWNRLLKNGQIDSDKMTPELCISICKDRSYRYCGVQYSKECFCGDDHSRGKKRPESECNNGCTGDQNRKCGGVWRINVFKTERSNGILNKKSFTFSHMTNDMCIAWCRGYQYRFAGTKEGNMCSCGNEFYEKHEIKKNRTECNKKCSGNKNHKCGGSSKVSIFNTDCEDY</sequence>
<keyword evidence="5" id="KW-0472">Membrane</keyword>
<keyword evidence="6" id="KW-0325">Glycoprotein</keyword>
<evidence type="ECO:0000259" key="7">
    <source>
        <dbReference type="PROSITE" id="PS50234"/>
    </source>
</evidence>
<accession>A0ABQ9FNT5</accession>
<dbReference type="PROSITE" id="PS51212">
    <property type="entry name" value="WSC"/>
    <property type="match status" value="2"/>
</dbReference>